<organism evidence="1">
    <name type="scientific">Arundo donax</name>
    <name type="common">Giant reed</name>
    <name type="synonym">Donax arundinaceus</name>
    <dbReference type="NCBI Taxonomy" id="35708"/>
    <lineage>
        <taxon>Eukaryota</taxon>
        <taxon>Viridiplantae</taxon>
        <taxon>Streptophyta</taxon>
        <taxon>Embryophyta</taxon>
        <taxon>Tracheophyta</taxon>
        <taxon>Spermatophyta</taxon>
        <taxon>Magnoliopsida</taxon>
        <taxon>Liliopsida</taxon>
        <taxon>Poales</taxon>
        <taxon>Poaceae</taxon>
        <taxon>PACMAD clade</taxon>
        <taxon>Arundinoideae</taxon>
        <taxon>Arundineae</taxon>
        <taxon>Arundo</taxon>
    </lineage>
</organism>
<dbReference type="AlphaFoldDB" id="A0A0A9GSY7"/>
<dbReference type="EMBL" id="GBRH01171242">
    <property type="protein sequence ID" value="JAE26654.1"/>
    <property type="molecule type" value="Transcribed_RNA"/>
</dbReference>
<reference evidence="1" key="2">
    <citation type="journal article" date="2015" name="Data Brief">
        <title>Shoot transcriptome of the giant reed, Arundo donax.</title>
        <authorList>
            <person name="Barrero R.A."/>
            <person name="Guerrero F.D."/>
            <person name="Moolhuijzen P."/>
            <person name="Goolsby J.A."/>
            <person name="Tidwell J."/>
            <person name="Bellgard S.E."/>
            <person name="Bellgard M.I."/>
        </authorList>
    </citation>
    <scope>NUCLEOTIDE SEQUENCE</scope>
    <source>
        <tissue evidence="1">Shoot tissue taken approximately 20 cm above the soil surface</tissue>
    </source>
</reference>
<sequence>MATAAGGGESMMTREQLLHLFAHFSFLTSLPEVKQRIADAVMDKQEAVAVTTEIQEEVLREMGIGMLIAFDLNTKLSLYGCQ</sequence>
<protein>
    <submittedName>
        <fullName evidence="1">Uncharacterized protein</fullName>
    </submittedName>
</protein>
<reference evidence="1" key="1">
    <citation type="submission" date="2014-09" db="EMBL/GenBank/DDBJ databases">
        <authorList>
            <person name="Magalhaes I.L.F."/>
            <person name="Oliveira U."/>
            <person name="Santos F.R."/>
            <person name="Vidigal T.H.D.A."/>
            <person name="Brescovit A.D."/>
            <person name="Santos A.J."/>
        </authorList>
    </citation>
    <scope>NUCLEOTIDE SEQUENCE</scope>
    <source>
        <tissue evidence="1">Shoot tissue taken approximately 20 cm above the soil surface</tissue>
    </source>
</reference>
<dbReference type="PANTHER" id="PTHR36763">
    <property type="entry name" value="EXPRESSED PROTEIN"/>
    <property type="match status" value="1"/>
</dbReference>
<evidence type="ECO:0000313" key="1">
    <source>
        <dbReference type="EMBL" id="JAE26654.1"/>
    </source>
</evidence>
<dbReference type="PANTHER" id="PTHR36763:SF1">
    <property type="entry name" value="EXPRESSED PROTEIN"/>
    <property type="match status" value="1"/>
</dbReference>
<name>A0A0A9GSY7_ARUDO</name>
<proteinExistence type="predicted"/>
<accession>A0A0A9GSY7</accession>